<protein>
    <recommendedName>
        <fullName evidence="3">Transcriptional regulator</fullName>
    </recommendedName>
</protein>
<reference evidence="1 2" key="1">
    <citation type="journal article" date="2014" name="Genome Announc.">
        <title>Whole-Genome Sequence of Streptococcus suis Serotype 4 Reference Strain 6407.</title>
        <authorList>
            <person name="Wang K."/>
            <person name="Chen J."/>
            <person name="Yao H."/>
            <person name="Lu C."/>
        </authorList>
    </citation>
    <scope>NUCLEOTIDE SEQUENCE [LARGE SCALE GENOMIC DNA]</scope>
    <source>
        <strain evidence="1">6407</strain>
    </source>
</reference>
<dbReference type="HOGENOM" id="CLU_2496481_0_0_9"/>
<dbReference type="EMBL" id="CP008921">
    <property type="protein sequence ID" value="AIG42774.1"/>
    <property type="molecule type" value="Genomic_DNA"/>
</dbReference>
<gene>
    <name evidence="1" type="ORF">ID09_01325</name>
</gene>
<sequence length="89" mass="10187">MSLTPSIRRNKEVQALQTIASPYQMEVARKLSQNMADNQARELLATDILYKVGSLALIQAEILKNNPEAHAYTDYILRAFTHYTTQYLK</sequence>
<evidence type="ECO:0008006" key="3">
    <source>
        <dbReference type="Google" id="ProtNLM"/>
    </source>
</evidence>
<name>A0A075SEN0_STRSU</name>
<organism evidence="1 2">
    <name type="scientific">Streptococcus suis 6407</name>
    <dbReference type="NCBI Taxonomy" id="1214179"/>
    <lineage>
        <taxon>Bacteria</taxon>
        <taxon>Bacillati</taxon>
        <taxon>Bacillota</taxon>
        <taxon>Bacilli</taxon>
        <taxon>Lactobacillales</taxon>
        <taxon>Streptococcaceae</taxon>
        <taxon>Streptococcus</taxon>
    </lineage>
</organism>
<dbReference type="AlphaFoldDB" id="A0A075SEN0"/>
<accession>A0A075SEN0</accession>
<evidence type="ECO:0000313" key="2">
    <source>
        <dbReference type="Proteomes" id="UP000028185"/>
    </source>
</evidence>
<evidence type="ECO:0000313" key="1">
    <source>
        <dbReference type="EMBL" id="AIG42774.1"/>
    </source>
</evidence>
<proteinExistence type="predicted"/>
<dbReference type="PATRIC" id="fig|1214179.4.peg.236"/>
<dbReference type="Proteomes" id="UP000028185">
    <property type="component" value="Chromosome"/>
</dbReference>
<dbReference type="RefSeq" id="WP_024382057.1">
    <property type="nucleotide sequence ID" value="NZ_ALLE01000024.1"/>
</dbReference>